<feature type="domain" description="Big-1" evidence="4">
    <location>
        <begin position="859"/>
        <end position="951"/>
    </location>
</feature>
<dbReference type="PROSITE" id="PS50194">
    <property type="entry name" value="FILAMIN_REPEAT"/>
    <property type="match status" value="6"/>
</dbReference>
<feature type="region of interest" description="Disordered" evidence="2">
    <location>
        <begin position="3493"/>
        <end position="3529"/>
    </location>
</feature>
<feature type="region of interest" description="Disordered" evidence="2">
    <location>
        <begin position="1056"/>
        <end position="1077"/>
    </location>
</feature>
<feature type="domain" description="Big-1" evidence="4">
    <location>
        <begin position="2206"/>
        <end position="2299"/>
    </location>
</feature>
<dbReference type="Pfam" id="PF17936">
    <property type="entry name" value="Big_6"/>
    <property type="match status" value="17"/>
</dbReference>
<keyword evidence="5" id="KW-0645">Protease</keyword>
<dbReference type="SMART" id="SM00634">
    <property type="entry name" value="BID_1"/>
    <property type="match status" value="20"/>
</dbReference>
<feature type="domain" description="Big-1" evidence="4">
    <location>
        <begin position="1481"/>
        <end position="1574"/>
    </location>
</feature>
<dbReference type="InterPro" id="IPR003344">
    <property type="entry name" value="Big_1_dom"/>
</dbReference>
<keyword evidence="5" id="KW-0378">Hydrolase</keyword>
<feature type="region of interest" description="Disordered" evidence="2">
    <location>
        <begin position="3239"/>
        <end position="3276"/>
    </location>
</feature>
<comment type="caution">
    <text evidence="5">The sequence shown here is derived from an EMBL/GenBank/DDBJ whole genome shotgun (WGS) entry which is preliminary data.</text>
</comment>
<protein>
    <submittedName>
        <fullName evidence="5">Putative aspartyl protease</fullName>
    </submittedName>
</protein>
<comment type="similarity">
    <text evidence="1">Belongs to the intimin/invasin family.</text>
</comment>
<dbReference type="PANTHER" id="PTHR39576">
    <property type="entry name" value="ATTACHING AND EFFACING PROTEIN HOMOLOG-RELATED-RELATED"/>
    <property type="match status" value="1"/>
</dbReference>
<feature type="region of interest" description="Disordered" evidence="2">
    <location>
        <begin position="1"/>
        <end position="27"/>
    </location>
</feature>
<feature type="domain" description="Big-1" evidence="4">
    <location>
        <begin position="1998"/>
        <end position="2091"/>
    </location>
</feature>
<keyword evidence="3" id="KW-0472">Membrane</keyword>
<proteinExistence type="inferred from homology"/>
<keyword evidence="3" id="KW-0812">Transmembrane</keyword>
<feature type="compositionally biased region" description="Polar residues" evidence="2">
    <location>
        <begin position="2737"/>
        <end position="2752"/>
    </location>
</feature>
<evidence type="ECO:0000259" key="4">
    <source>
        <dbReference type="PROSITE" id="PS51127"/>
    </source>
</evidence>
<dbReference type="GO" id="GO:0009279">
    <property type="term" value="C:cell outer membrane"/>
    <property type="evidence" value="ECO:0007669"/>
    <property type="project" value="TreeGrafter"/>
</dbReference>
<dbReference type="InterPro" id="IPR015217">
    <property type="entry name" value="Invasin_dom_3"/>
</dbReference>
<gene>
    <name evidence="5" type="ORF">FHX76_002152</name>
</gene>
<feature type="compositionally biased region" description="Polar residues" evidence="2">
    <location>
        <begin position="3494"/>
        <end position="3509"/>
    </location>
</feature>
<evidence type="ECO:0000313" key="5">
    <source>
        <dbReference type="EMBL" id="NIH54256.1"/>
    </source>
</evidence>
<feature type="region of interest" description="Disordered" evidence="2">
    <location>
        <begin position="3164"/>
        <end position="3192"/>
    </location>
</feature>
<feature type="compositionally biased region" description="Polar residues" evidence="2">
    <location>
        <begin position="3240"/>
        <end position="3255"/>
    </location>
</feature>
<dbReference type="SUPFAM" id="SSF49373">
    <property type="entry name" value="Invasin/intimin cell-adhesion fragments"/>
    <property type="match status" value="20"/>
</dbReference>
<feature type="domain" description="Big-1" evidence="4">
    <location>
        <begin position="1377"/>
        <end position="1470"/>
    </location>
</feature>
<dbReference type="Pfam" id="PF01345">
    <property type="entry name" value="DUF11"/>
    <property type="match status" value="1"/>
</dbReference>
<feature type="domain" description="Big-1" evidence="4">
    <location>
        <begin position="1687"/>
        <end position="1779"/>
    </location>
</feature>
<dbReference type="GO" id="GO:0006508">
    <property type="term" value="P:proteolysis"/>
    <property type="evidence" value="ECO:0007669"/>
    <property type="project" value="UniProtKB-KW"/>
</dbReference>
<feature type="domain" description="Big-1" evidence="4">
    <location>
        <begin position="2308"/>
        <end position="2400"/>
    </location>
</feature>
<feature type="domain" description="Big-1" evidence="4">
    <location>
        <begin position="757"/>
        <end position="850"/>
    </location>
</feature>
<feature type="region of interest" description="Disordered" evidence="2">
    <location>
        <begin position="2736"/>
        <end position="2772"/>
    </location>
</feature>
<dbReference type="InterPro" id="IPR051715">
    <property type="entry name" value="Intimin-Invasin_domain"/>
</dbReference>
<dbReference type="EMBL" id="JAAMOX010000002">
    <property type="protein sequence ID" value="NIH54256.1"/>
    <property type="molecule type" value="Genomic_DNA"/>
</dbReference>
<feature type="domain" description="Big-1" evidence="4">
    <location>
        <begin position="1585"/>
        <end position="1678"/>
    </location>
</feature>
<feature type="domain" description="Big-1" evidence="4">
    <location>
        <begin position="1790"/>
        <end position="1883"/>
    </location>
</feature>
<dbReference type="InterPro" id="IPR001434">
    <property type="entry name" value="OmcB-like_DUF11"/>
</dbReference>
<dbReference type="Pfam" id="PF02369">
    <property type="entry name" value="Big_1"/>
    <property type="match status" value="17"/>
</dbReference>
<dbReference type="NCBIfam" id="NF033510">
    <property type="entry name" value="Ca_tandemer"/>
    <property type="match status" value="11"/>
</dbReference>
<evidence type="ECO:0000256" key="3">
    <source>
        <dbReference type="SAM" id="Phobius"/>
    </source>
</evidence>
<dbReference type="InterPro" id="IPR008964">
    <property type="entry name" value="Invasin/intimin_cell_adhesion"/>
</dbReference>
<feature type="domain" description="Big-1" evidence="4">
    <location>
        <begin position="1170"/>
        <end position="1263"/>
    </location>
</feature>
<feature type="compositionally biased region" description="Polar residues" evidence="2">
    <location>
        <begin position="129"/>
        <end position="138"/>
    </location>
</feature>
<feature type="region of interest" description="Disordered" evidence="2">
    <location>
        <begin position="3324"/>
        <end position="3343"/>
    </location>
</feature>
<reference evidence="5 6" key="1">
    <citation type="submission" date="2020-02" db="EMBL/GenBank/DDBJ databases">
        <title>Sequencing the genomes of 1000 actinobacteria strains.</title>
        <authorList>
            <person name="Klenk H.-P."/>
        </authorList>
    </citation>
    <scope>NUCLEOTIDE SEQUENCE [LARGE SCALE GENOMIC DNA]</scope>
    <source>
        <strain evidence="5 6">DSM 27960</strain>
    </source>
</reference>
<accession>A0A7X5R274</accession>
<dbReference type="InterPro" id="IPR013783">
    <property type="entry name" value="Ig-like_fold"/>
</dbReference>
<evidence type="ECO:0000256" key="2">
    <source>
        <dbReference type="SAM" id="MobiDB-lite"/>
    </source>
</evidence>
<organism evidence="5 6">
    <name type="scientific">Lysinibacter cavernae</name>
    <dbReference type="NCBI Taxonomy" id="1640652"/>
    <lineage>
        <taxon>Bacteria</taxon>
        <taxon>Bacillati</taxon>
        <taxon>Actinomycetota</taxon>
        <taxon>Actinomycetes</taxon>
        <taxon>Micrococcales</taxon>
        <taxon>Microbacteriaceae</taxon>
        <taxon>Lysinibacter</taxon>
    </lineage>
</organism>
<dbReference type="SUPFAM" id="SSF101898">
    <property type="entry name" value="NHL repeat"/>
    <property type="match status" value="2"/>
</dbReference>
<dbReference type="InterPro" id="IPR041498">
    <property type="entry name" value="Big_6"/>
</dbReference>
<feature type="transmembrane region" description="Helical" evidence="3">
    <location>
        <begin position="4191"/>
        <end position="4210"/>
    </location>
</feature>
<feature type="domain" description="Big-1" evidence="4">
    <location>
        <begin position="2102"/>
        <end position="2195"/>
    </location>
</feature>
<dbReference type="Gene3D" id="2.60.40.10">
    <property type="entry name" value="Immunoglobulins"/>
    <property type="match status" value="38"/>
</dbReference>
<feature type="domain" description="Big-1" evidence="4">
    <location>
        <begin position="452"/>
        <end position="543"/>
    </location>
</feature>
<name>A0A7X5R274_9MICO</name>
<keyword evidence="3" id="KW-1133">Transmembrane helix</keyword>
<dbReference type="Pfam" id="PF09134">
    <property type="entry name" value="Invasin_D3"/>
    <property type="match status" value="3"/>
</dbReference>
<feature type="domain" description="Big-1" evidence="4">
    <location>
        <begin position="962"/>
        <end position="1055"/>
    </location>
</feature>
<dbReference type="PROSITE" id="PS51127">
    <property type="entry name" value="BIG1"/>
    <property type="match status" value="20"/>
</dbReference>
<evidence type="ECO:0000313" key="6">
    <source>
        <dbReference type="Proteomes" id="UP000541033"/>
    </source>
</evidence>
<dbReference type="RefSeq" id="WP_167150657.1">
    <property type="nucleotide sequence ID" value="NZ_JAAMOX010000002.1"/>
</dbReference>
<keyword evidence="6" id="KW-1185">Reference proteome</keyword>
<feature type="domain" description="Big-1" evidence="4">
    <location>
        <begin position="2408"/>
        <end position="2499"/>
    </location>
</feature>
<sequence>MHDKLISPTIRERRPRRFAPSSDESPSSNVLKKVVATAVATLLLTSSFVGNATSAQAADEPYTSTWAGMIRVNNPDTVQEVALNRNGKKQLMAVGLGRAFYNPNYTEEWSGAKNTLDFVVPQTGGPFSPSEQNESAMSSGGRGTPANPAWLTTTSAKTIRNAGQLGNGNTAATAGDIKITQKVSYVAGAAYVRNDITATNTTNAPIPAYIGSFLDCYLGGSDSGASKVGAGQGHCLVTEGANAGATISMIALTPGSTVAAGRTNDVFSAAKNYGALTNSCLGGACSTDQDNSLAMKWQRTIPANGSETVTYFTSYRSDLKFTDLTSEVTVDKTEVNVGDTLTYELSLSNSGPAAAPSSQAGFLLPEGLTYVEDSASGAYDPATGTWRAGALAVGDTATITVTAKATAKGTYNNAITGTSSPNIDLTPCDVDSPDLCGPGVTVKVSPVIDLTKSLVTATPTELVADGAEASNILVTVNDTVGGPIAEYSHNVGITSSLGDVGPIVDNNDGTFSTTLKSFASGNATVKATVNGDEIPTTASVKFNPAPVDAAQSSMSLSTGSRLADGDDNHDITVTLKDPNGNAVSGQGLAIAASADPDEGTDIGTFVETTTAGTYTAKFTSTKAGTKTVHVALGGDAVTGSPQSATFIAGPVEKDTSSLVVPTDAKIAGVGSHEVVATVKDAKGNPKADVPVVFTSEATVANEDPVLTDEDGIAKMTISSEDIGDFKVAATVNSMTLPGSDATVKFIAGPPSVTKDGKSEFEVTSGPVEADGEKKHSATATIKDAFGNPVKDVTVSFAAADGATLSAPTAVTNKDGIAKVDITSTVADTYSISATVGSDAVKNSPLDVTFVTGAPAAAKSSWKITPDTELTADGSAAFIAEITLRDKNNNVVKDTEIGLTSHDNVDLSAGPYVTNSKGIATVKLTSTQAGTYDVRAALGAEQIGEVLSITFVAGEPTTGKDGKSSLTVTSDTRVADGSDKHVATATILDANGNPVKDVTVAFAAPSDAKLSAATAKTNTDGIASVDVTSKVANTYAIAATIDGKDVKNSPANVTFVSDEPELGDTGKSEFSVSGGTKKADGVETHKAEAVISDKNGNPVSGVLVDFAVDTDATLSSAQAETNKDGIASVTVKSLKSGEYSVSAQVGGKTVKNSPQTVKFVAGDVSVGDSGTSDFEVTTDAKLADGEDAHTATATIRDANGNLVEGVTVTFATEAGSSISSTTAVTTAGGTASVLVTSEKAGSYAVSAEVAGTKVKNSPASVTFIAGQPSVDENGKSTFSVTDGNKTADGSDFHTATAIVRDKKGNPVPDVVVEFGAGNAELDATAVTTDKDGVAEAKVTTTVAGTYAVSAKFGATALKGSPASVKFVADVPSIEEDGTSTFEVTQGGKTADGIDKHTATAIIRDANDNPVINATVDFEVEAGATLSATSGATDKDGKVTVNIVSQTAKSYLVSGSISGTAIKGSPASVLFIAGLPDLGKDGKSSFGVTDGTRTANGADFHEATTTVRDAKGNPIEGISVNFAVEAGATATPAAALTDVNGIATSRITSATARDYSVSAAVGGVSPQGSPASVKFVAGLPDIDNTGKSSFAVTSGAVEANGTAKHTATATLVDANGNPVEGVTVNFGADSGASLGAASAVTNSKGIATSDITSTKAGFYAISADVAGVTVRNSPLEVEFKSGAPTAVESSWTVTPEGPVTADGEQAYTATVTVRDSNKNPVAEQAVGFDVPAAVSISAGPYVSDAKGVITATFTSTEAGTYAVSAKMGAETIGKAKDIVFTAGESNVGETGTSTFAVSPGTRIADGADKHTATAIVTDKFNNPVKGVKVTFGAENGATLSKTEATTDENGRAAVDVTSEKVGNYAITALVDGIVVKGSPATAAFIADVPSVEKDGTSEFSVTTEDKTADGADTHTATATIRDAKGNPVPNAVVVFAAAAGADIAEATVQTGENGIATASITSTEAGTYAVSATLSGKTIKGSPANVTFVAGAPSVSDLGLSTFEVTDGERTANGTDAHVATATVQDAFGNPVEGVEVSFGTDADAKVSAAKVSTDEDGIAEITVTSKKAGTYAVTADAAGSNLKGSPASVTFAAGTPDLGKEGESALSITTGDRVANGTDPHTATATVRDENGNPVSGVVVDFAAATGATATPARGTTGANGTVTADITSAVADTYNVTATVAGTPLKNSPVTATFIAGDPSVGTAGTSVFSVTSGQVEADGVAQHTATATILDADKNPVEGVTVAFESEDGSNVSAATGTTNAQGIASVSVTSATAGFYLVSAQVDGIELKNSPQAVEFISGAPFAPESTWEITPSGTVTADGSDQFVATVTVRDKNENAVPNTAIGFTVPSDVIISEGPYVTDKDGVVTATFRSKKAGTYQVSSQIGAATIGDAKSITFVAGTANSSSAAITATPDFAEANGTHKATVTVTLFDEFGNPVLDGGDAVTINSTRGTVSKVDDNGDGTYTATVTSVTAGDAVFTFAVAGKESKNTATVEFIKTPTAPVVKPTNGTTVTGQAEANTSITVTNAKGETVGTGTSGATGEFTITITAPTKDGDDLFVVATDTHGFRSAVVSVKVDQVNPESPDVDDSNGSVVKGRPIAPLDSVTVVDSIGNPIPGNTTITDKGEFTFVPDVAFTETDNVFVVVTDPAGNKSKPVKIVVDTTNPGQPVIKDSNGETITGGPIDAGDKVTVINEKDKSEVPGTVTVDPEGNFVFVPTTPLTEDDKVQVVVTDPAGNTSEPVDVTIDTTPPAQPHVEESNGETITGGPIDAGDKVTVINEKDKSEVPGTVTVDPEGNFTFVPETPLTEGDKVQVVVTDPAGNTSEPVDVEIDTIAPVAPVVNPSNGTLVYGTAEPGSTVKVYNKTGDVIAEVKADSVDGSFSISFDPQLAGGTELTVTATDAVGNESPATPVKVDGSVVMAPYVAPSKGDVITGTGTPGFTITVSLPGVPDAKVTVELDGSWSVTPAADSLKHGDKVSVVQTNPAGTNSPATVIYIDQVPPVVPDIKDSNGKEIIGGPIDTDDKVTVIDEKGEEVPGTVVVDPDGNFTFVPETPLTEEDKVQVIITDPSGNGTDPIDVIVDTTPPVDPVVHDSNGKVVTGSNVEKDGKVTMVDGKGDPVEGTVVVDADGNFTFTPKTPLTEDDEVYIVVTDEAGNSSQQVLVPVDTTDPGQPVIKDSNGETITGGPIDAGDKVTVINEKDKSEVPGTVTVDPEGNFVFVPTTPLTEDDKVQVVVTDPAGNTSEPVDVTIDTTPPAQPHVEESNGETITGGPIDAGDKVTVINEKDKSEVPGTVTVDPEGNFTFVPETPLAEGDKVQVVVTDPAGNTSEPVDVTIDTTDPADPVVNDSNGKVVTGSNVEKDGKVTMVDGKGDPVEGTVVVDADGNFTFTPKTPLTEDDEVYIVVTDKAGNSSQQVLVPVDTTNPGQPVIKDSNGETITGGPIDAGDKVTVINEKDKSEVPGTVTVDPEGNFVFVPTTPLTEDDKVQVVVTDPAGNTSEPVDVTIDTTPPAQPHVEESNGETITGGPIDAGDKVTVINEKDKSEVPGTVTVDPEGNFTFVPETPLTEGDKVQVVVTDPAGNTSEPVDVEIDTIAPVAPVVNPSNGTLVYGTAEPGSTVKVYNKTGDVIAEVKADSVDGSFSISFDPQLAGGTELTVTATDAVGNESPATPVKVDGSVVMAPYVAPSKGDVITGTGTPGFTITVSLPGVPDAKVTVELDGSWSVTPAADSLKHGDKVSVVQTNPAGTNSPATVIYIDQVPPVVPDIKDSNGKEIIGGPIDTDDKVTVIDEKGEEVPGTVVVDPDGNFTFVPETPLTEEDKVQVIITDPSGNGTDPIDVIVDTTPPVDPVVHDSNGKVVTGSNVEKDGKVTMVDGKGDPVEGTVVVDADGNFTFTPKTPLTEDVKVYVVVSDEAGNTSEPVLVPVDTTAPTAPIVDPSNGLKVTGGTIASEDFLTVVDGAGAEVPGTITIDENGRFTFTPKTPLKETDKVFVVVTDSVGNSVQVAVKVDTSKPKPPVVDPTDGNEITGCAEAGTTITIRDQDGNVIGTGTTDDDCRFTISLDTPQKPGDKITVDVTDPSGNISDQLVIRVGLTRVVLKEAELAPGSDQVAYGYGFQPGEMVTATLHSEPIALGGQVADANGEVTFSFTLPKPFESGVHTVTLTSDFSGDTSATFEVLAPAEVQPPLVVTGGDMLFPAAGGMLLLLAGAWFIVMATRRRNEKAEGELTS</sequence>
<dbReference type="GO" id="GO:0008233">
    <property type="term" value="F:peptidase activity"/>
    <property type="evidence" value="ECO:0007669"/>
    <property type="project" value="UniProtKB-KW"/>
</dbReference>
<feature type="domain" description="Big-1" evidence="4">
    <location>
        <begin position="1894"/>
        <end position="1987"/>
    </location>
</feature>
<dbReference type="InterPro" id="IPR017868">
    <property type="entry name" value="Filamin/ABP280_repeat-like"/>
</dbReference>
<feature type="domain" description="Big-1" evidence="4">
    <location>
        <begin position="1066"/>
        <end position="1159"/>
    </location>
</feature>
<feature type="region of interest" description="Disordered" evidence="2">
    <location>
        <begin position="123"/>
        <end position="146"/>
    </location>
</feature>
<feature type="domain" description="Big-1" evidence="4">
    <location>
        <begin position="551"/>
        <end position="647"/>
    </location>
</feature>
<dbReference type="Proteomes" id="UP000541033">
    <property type="component" value="Unassembled WGS sequence"/>
</dbReference>
<dbReference type="PANTHER" id="PTHR39576:SF2">
    <property type="entry name" value="ATTACHING AND EFFACING PROTEIN HOMOLOG-RELATED"/>
    <property type="match status" value="1"/>
</dbReference>
<feature type="domain" description="Big-1" evidence="4">
    <location>
        <begin position="1274"/>
        <end position="1366"/>
    </location>
</feature>
<evidence type="ECO:0000256" key="1">
    <source>
        <dbReference type="ARBA" id="ARBA00010116"/>
    </source>
</evidence>
<dbReference type="GO" id="GO:0005975">
    <property type="term" value="P:carbohydrate metabolic process"/>
    <property type="evidence" value="ECO:0007669"/>
    <property type="project" value="UniProtKB-ARBA"/>
</dbReference>
<feature type="domain" description="Big-1" evidence="4">
    <location>
        <begin position="655"/>
        <end position="746"/>
    </location>
</feature>